<protein>
    <submittedName>
        <fullName evidence="2">Uncharacterized protein</fullName>
    </submittedName>
</protein>
<accession>A0ABQ9GMU2</accession>
<evidence type="ECO:0000256" key="1">
    <source>
        <dbReference type="SAM" id="MobiDB-lite"/>
    </source>
</evidence>
<feature type="compositionally biased region" description="Basic and acidic residues" evidence="1">
    <location>
        <begin position="267"/>
        <end position="276"/>
    </location>
</feature>
<name>A0ABQ9GMU2_9NEOP</name>
<evidence type="ECO:0000313" key="2">
    <source>
        <dbReference type="EMBL" id="KAJ8873320.1"/>
    </source>
</evidence>
<feature type="compositionally biased region" description="Basic and acidic residues" evidence="1">
    <location>
        <begin position="244"/>
        <end position="257"/>
    </location>
</feature>
<feature type="region of interest" description="Disordered" evidence="1">
    <location>
        <begin position="244"/>
        <end position="279"/>
    </location>
</feature>
<dbReference type="EMBL" id="JARBHB010000011">
    <property type="protein sequence ID" value="KAJ8873320.1"/>
    <property type="molecule type" value="Genomic_DNA"/>
</dbReference>
<evidence type="ECO:0000313" key="3">
    <source>
        <dbReference type="Proteomes" id="UP001159363"/>
    </source>
</evidence>
<feature type="region of interest" description="Disordered" evidence="1">
    <location>
        <begin position="118"/>
        <end position="150"/>
    </location>
</feature>
<feature type="region of interest" description="Disordered" evidence="1">
    <location>
        <begin position="323"/>
        <end position="344"/>
    </location>
</feature>
<feature type="compositionally biased region" description="Basic and acidic residues" evidence="1">
    <location>
        <begin position="118"/>
        <end position="127"/>
    </location>
</feature>
<feature type="compositionally biased region" description="Basic residues" evidence="1">
    <location>
        <begin position="329"/>
        <end position="340"/>
    </location>
</feature>
<comment type="caution">
    <text evidence="2">The sequence shown here is derived from an EMBL/GenBank/DDBJ whole genome shotgun (WGS) entry which is preliminary data.</text>
</comment>
<keyword evidence="3" id="KW-1185">Reference proteome</keyword>
<gene>
    <name evidence="2" type="ORF">PR048_026954</name>
</gene>
<reference evidence="2 3" key="1">
    <citation type="submission" date="2023-02" db="EMBL/GenBank/DDBJ databases">
        <title>LHISI_Scaffold_Assembly.</title>
        <authorList>
            <person name="Stuart O.P."/>
            <person name="Cleave R."/>
            <person name="Magrath M.J.L."/>
            <person name="Mikheyev A.S."/>
        </authorList>
    </citation>
    <scope>NUCLEOTIDE SEQUENCE [LARGE SCALE GENOMIC DNA]</scope>
    <source>
        <strain evidence="2">Daus_M_001</strain>
        <tissue evidence="2">Leg muscle</tissue>
    </source>
</reference>
<proteinExistence type="predicted"/>
<sequence length="441" mass="49668">MAPSSRPKKQVATTPEYSQRCILHLRAHLPAATNSRSPLIPSIYRTALRPAAHRKNRGFAVRSPALLTYVWKCARAMLSLTTSAFYQEVVFRTDILQHVEIRPPLFQVQMPVERRRRDFAGSQHRADEDETSSGMKARRNRRSLRKPADQRLRPARFSVRKFRERPLRESNAYELWVMSLKATGWNRLMNALSHVYNTAVNIAHARTALCVNIVIVIVMRCHIIASHHKSVGVGKISEVSVEQRRNARVEETGDPRENPPTSGVVQHDAHLRKSGSDPDEELSRFALVGGKQSNRSATAALANLQSVTAERYAVSVNYNARLDGESSHRRSKKISRRRTLKNPATHARLGNVRRERKKSEGVLSIGGGGGTKWCLQKRLDPLSIIARARHPSRLVCTSAPDKQEVERGHGWSPSCRRTHNPAECLVDRVLSAVNSDSRDSR</sequence>
<dbReference type="Proteomes" id="UP001159363">
    <property type="component" value="Chromosome 10"/>
</dbReference>
<feature type="compositionally biased region" description="Basic residues" evidence="1">
    <location>
        <begin position="136"/>
        <end position="145"/>
    </location>
</feature>
<organism evidence="2 3">
    <name type="scientific">Dryococelus australis</name>
    <dbReference type="NCBI Taxonomy" id="614101"/>
    <lineage>
        <taxon>Eukaryota</taxon>
        <taxon>Metazoa</taxon>
        <taxon>Ecdysozoa</taxon>
        <taxon>Arthropoda</taxon>
        <taxon>Hexapoda</taxon>
        <taxon>Insecta</taxon>
        <taxon>Pterygota</taxon>
        <taxon>Neoptera</taxon>
        <taxon>Polyneoptera</taxon>
        <taxon>Phasmatodea</taxon>
        <taxon>Verophasmatodea</taxon>
        <taxon>Anareolatae</taxon>
        <taxon>Phasmatidae</taxon>
        <taxon>Eurycanthinae</taxon>
        <taxon>Dryococelus</taxon>
    </lineage>
</organism>